<proteinExistence type="predicted"/>
<name>A0A0A0I7A3_CLONO</name>
<accession>A0A0A0I7A3</accession>
<dbReference type="PROSITE" id="PS51459">
    <property type="entry name" value="FIDO"/>
    <property type="match status" value="1"/>
</dbReference>
<comment type="caution">
    <text evidence="2">The sequence shown here is derived from an EMBL/GenBank/DDBJ whole genome shotgun (WGS) entry which is preliminary data.</text>
</comment>
<dbReference type="EMBL" id="JENJ01000012">
    <property type="protein sequence ID" value="KGM97294.1"/>
    <property type="molecule type" value="Genomic_DNA"/>
</dbReference>
<dbReference type="InterPro" id="IPR004919">
    <property type="entry name" value="GmrSD_N"/>
</dbReference>
<dbReference type="AlphaFoldDB" id="A0A0A0I7A3"/>
<dbReference type="OrthoDB" id="9764212at2"/>
<reference evidence="2 3" key="1">
    <citation type="submission" date="2014-01" db="EMBL/GenBank/DDBJ databases">
        <title>Plasmidome dynamics in the species complex Clostridium novyi sensu lato converts strains of independent lineages into distinctly different pathogens.</title>
        <authorList>
            <person name="Skarin H."/>
            <person name="Segerman B."/>
        </authorList>
    </citation>
    <scope>NUCLEOTIDE SEQUENCE [LARGE SCALE GENOMIC DNA]</scope>
    <source>
        <strain evidence="2 3">4552</strain>
    </source>
</reference>
<evidence type="ECO:0000313" key="3">
    <source>
        <dbReference type="Proteomes" id="UP000030012"/>
    </source>
</evidence>
<protein>
    <submittedName>
        <fullName evidence="2">Death-on-curing family protein</fullName>
    </submittedName>
</protein>
<gene>
    <name evidence="2" type="ORF">Z968_04090</name>
</gene>
<organism evidence="2 3">
    <name type="scientific">Clostridium novyi A str. 4552</name>
    <dbReference type="NCBI Taxonomy" id="1444289"/>
    <lineage>
        <taxon>Bacteria</taxon>
        <taxon>Bacillati</taxon>
        <taxon>Bacillota</taxon>
        <taxon>Clostridia</taxon>
        <taxon>Eubacteriales</taxon>
        <taxon>Clostridiaceae</taxon>
        <taxon>Clostridium</taxon>
    </lineage>
</organism>
<feature type="domain" description="Fido" evidence="1">
    <location>
        <begin position="60"/>
        <end position="179"/>
    </location>
</feature>
<dbReference type="InterPro" id="IPR003812">
    <property type="entry name" value="Fido"/>
</dbReference>
<sequence>MNDLKVSIFNRVITQSEKQAYKNLKEYDGGVYQIKNYKKIKEILGEDSISIKFKNKELYINQEEINEYMNYARLLNIRHADFNPGIYAEKNSYEASFAKKVYYNSELEFIVNLFISHHNIHAFDDGNKRTALNLLVDLLHKFTNFYIKDIIIIQDAQILYLEKRIDEGEFKHIIYYEVKKRVFNTSTKCNLEHLIPRGDIDDNENFVGIAQADRRSSINLTELEKEQFFYQSLRKPFFQRDTNQWTVERVEKLIGTFLEDGLIPAVILWENADGDIYIIDGAHRISSLIAWVNSDYGKENELNDSHHEAIEEYINSQIGSYDEIKRSKDEKYKKYKQIIAKRSIAVQWVTGDYKKAKESFIRINEQGVVISQDEKELIENDQLPTSKLSRAILAHGLGQVSKNQTKKTKEIFERFFVPYLSHQLNNYPLAGSLNEDFVISKIYNAIKIIDNRENLSIEELQDKVLNILKLMQDDLNISQKIYFYGATKKFKTNSFYGLIYFMLELNNNEEMKRLFIRNRKKFEEYLVNNERNIQIIARKKRYAKKAYEEVGNYYKVLLLSCERKDLFQLKDKYYYLDFENKKVKTSKEKTLEKNYQLFISEVPRCSVCGGFIDGKKNEYKVHSCCKSLEP</sequence>
<dbReference type="RefSeq" id="WP_039253653.1">
    <property type="nucleotide sequence ID" value="NZ_JENJ01000012.1"/>
</dbReference>
<dbReference type="Pfam" id="PF03235">
    <property type="entry name" value="GmrSD_N"/>
    <property type="match status" value="1"/>
</dbReference>
<evidence type="ECO:0000313" key="2">
    <source>
        <dbReference type="EMBL" id="KGM97294.1"/>
    </source>
</evidence>
<evidence type="ECO:0000259" key="1">
    <source>
        <dbReference type="PROSITE" id="PS51459"/>
    </source>
</evidence>
<dbReference type="CDD" id="cd16387">
    <property type="entry name" value="ParB_N_Srx"/>
    <property type="match status" value="1"/>
</dbReference>
<dbReference type="Proteomes" id="UP000030012">
    <property type="component" value="Unassembled WGS sequence"/>
</dbReference>